<proteinExistence type="predicted"/>
<dbReference type="InterPro" id="IPR011049">
    <property type="entry name" value="Serralysin-like_metalloprot_C"/>
</dbReference>
<dbReference type="SUPFAM" id="SSF101967">
    <property type="entry name" value="Adhesin YadA, collagen-binding domain"/>
    <property type="match status" value="1"/>
</dbReference>
<organism evidence="2 3">
    <name type="scientific">Acinetobacter higginsii</name>
    <dbReference type="NCBI Taxonomy" id="70347"/>
    <lineage>
        <taxon>Bacteria</taxon>
        <taxon>Pseudomonadati</taxon>
        <taxon>Pseudomonadota</taxon>
        <taxon>Gammaproteobacteria</taxon>
        <taxon>Moraxellales</taxon>
        <taxon>Moraxellaceae</taxon>
        <taxon>Acinetobacter</taxon>
    </lineage>
</organism>
<evidence type="ECO:0000313" key="2">
    <source>
        <dbReference type="EMBL" id="ENV09828.1"/>
    </source>
</evidence>
<feature type="domain" description="Trimeric autotransporter adhesin YadA-like stalk" evidence="1">
    <location>
        <begin position="108"/>
        <end position="150"/>
    </location>
</feature>
<dbReference type="GO" id="GO:0019867">
    <property type="term" value="C:outer membrane"/>
    <property type="evidence" value="ECO:0007669"/>
    <property type="project" value="InterPro"/>
</dbReference>
<name>N8XQV9_9GAMM</name>
<dbReference type="EMBL" id="APPH01000008">
    <property type="protein sequence ID" value="ENV09828.1"/>
    <property type="molecule type" value="Genomic_DNA"/>
</dbReference>
<reference evidence="2 3" key="1">
    <citation type="submission" date="2013-02" db="EMBL/GenBank/DDBJ databases">
        <title>The Genome Sequence of Acinetobacter sp. CIP 56.2.</title>
        <authorList>
            <consortium name="The Broad Institute Genome Sequencing Platform"/>
            <consortium name="The Broad Institute Genome Sequencing Center for Infectious Disease"/>
            <person name="Cerqueira G."/>
            <person name="Feldgarden M."/>
            <person name="Courvalin P."/>
            <person name="Perichon B."/>
            <person name="Grillot-Courvalin C."/>
            <person name="Clermont D."/>
            <person name="Rocha E."/>
            <person name="Yoon E.-J."/>
            <person name="Nemec A."/>
            <person name="Walker B."/>
            <person name="Young S.K."/>
            <person name="Zeng Q."/>
            <person name="Gargeya S."/>
            <person name="Fitzgerald M."/>
            <person name="Haas B."/>
            <person name="Abouelleil A."/>
            <person name="Alvarado L."/>
            <person name="Arachchi H.M."/>
            <person name="Berlin A.M."/>
            <person name="Chapman S.B."/>
            <person name="Dewar J."/>
            <person name="Goldberg J."/>
            <person name="Griggs A."/>
            <person name="Gujja S."/>
            <person name="Hansen M."/>
            <person name="Howarth C."/>
            <person name="Imamovic A."/>
            <person name="Larimer J."/>
            <person name="McCowan C."/>
            <person name="Murphy C."/>
            <person name="Neiman D."/>
            <person name="Pearson M."/>
            <person name="Priest M."/>
            <person name="Roberts A."/>
            <person name="Saif S."/>
            <person name="Shea T."/>
            <person name="Sisk P."/>
            <person name="Sykes S."/>
            <person name="Wortman J."/>
            <person name="Nusbaum C."/>
            <person name="Birren B."/>
        </authorList>
    </citation>
    <scope>NUCLEOTIDE SEQUENCE [LARGE SCALE GENOMIC DNA]</scope>
    <source>
        <strain evidence="2 3">CIP 56.2</strain>
    </source>
</reference>
<dbReference type="Proteomes" id="UP000013209">
    <property type="component" value="Unassembled WGS sequence"/>
</dbReference>
<dbReference type="eggNOG" id="COG5295">
    <property type="taxonomic scope" value="Bacteria"/>
</dbReference>
<dbReference type="Gene3D" id="2.20.70.140">
    <property type="match status" value="2"/>
</dbReference>
<dbReference type="STRING" id="1144672.F966_01772"/>
<comment type="caution">
    <text evidence="2">The sequence shown here is derived from an EMBL/GenBank/DDBJ whole genome shotgun (WGS) entry which is preliminary data.</text>
</comment>
<dbReference type="Pfam" id="PF05662">
    <property type="entry name" value="YadA_stalk"/>
    <property type="match status" value="2"/>
</dbReference>
<gene>
    <name evidence="2" type="ORF">F966_01772</name>
</gene>
<dbReference type="HOGENOM" id="CLU_064212_0_0_6"/>
<accession>N8XQV9</accession>
<dbReference type="Gene3D" id="6.20.50.100">
    <property type="match status" value="1"/>
</dbReference>
<evidence type="ECO:0000259" key="1">
    <source>
        <dbReference type="Pfam" id="PF05662"/>
    </source>
</evidence>
<dbReference type="AlphaFoldDB" id="N8XQV9"/>
<feature type="domain" description="Trimeric autotransporter adhesin YadA-like stalk" evidence="1">
    <location>
        <begin position="33"/>
        <end position="71"/>
    </location>
</feature>
<sequence length="274" mass="27017">MTAGDTVMNDNGVTITNGPSITKSGINAAGNPISNVGAGVNDTDAVNKGQLDDAAAAAKTEVTQGKNITVTKTTGTDGQDIYNVATADNVDFNNVTVGDVTIDGATGKISGVTAGEVSATSDEAINGSQLAGTAKSVSDALGGGSTVNPDGTVTAPSYTVNGETVRNVGDAITELDKGWNLQSNGANAGAIRTGDTVDIGTVAGEENLTVTKNGNTIQYGLNKDLKVDSVTAGDTVINTDGVTIANGPSITKSGINAAGNPINNVGAGVNDTDA</sequence>
<dbReference type="InterPro" id="IPR008635">
    <property type="entry name" value="Coiled_stalk_dom"/>
</dbReference>
<protein>
    <recommendedName>
        <fullName evidence="1">Trimeric autotransporter adhesin YadA-like stalk domain-containing protein</fullName>
    </recommendedName>
</protein>
<feature type="non-terminal residue" evidence="2">
    <location>
        <position position="274"/>
    </location>
</feature>
<dbReference type="Gene3D" id="6.10.250.2040">
    <property type="match status" value="2"/>
</dbReference>
<evidence type="ECO:0000313" key="3">
    <source>
        <dbReference type="Proteomes" id="UP000013209"/>
    </source>
</evidence>